<name>E0SND4_DICD3</name>
<evidence type="ECO:0000256" key="3">
    <source>
        <dbReference type="ARBA" id="ARBA00022840"/>
    </source>
</evidence>
<dbReference type="GO" id="GO:0004088">
    <property type="term" value="F:carbamoyl-phosphate synthase (glutamine-hydrolyzing) activity"/>
    <property type="evidence" value="ECO:0007669"/>
    <property type="project" value="UniProtKB-EC"/>
</dbReference>
<dbReference type="InterPro" id="IPR005479">
    <property type="entry name" value="CPAse_ATP-bd"/>
</dbReference>
<evidence type="ECO:0000259" key="5">
    <source>
        <dbReference type="PROSITE" id="PS50975"/>
    </source>
</evidence>
<gene>
    <name evidence="6" type="ordered locus">Dda3937_01039</name>
</gene>
<organism evidence="6 7">
    <name type="scientific">Dickeya dadantii (strain 3937)</name>
    <name type="common">Erwinia chrysanthemi (strain 3937)</name>
    <dbReference type="NCBI Taxonomy" id="198628"/>
    <lineage>
        <taxon>Bacteria</taxon>
        <taxon>Pseudomonadati</taxon>
        <taxon>Pseudomonadota</taxon>
        <taxon>Gammaproteobacteria</taxon>
        <taxon>Enterobacterales</taxon>
        <taxon>Pectobacteriaceae</taxon>
        <taxon>Dickeya</taxon>
    </lineage>
</organism>
<evidence type="ECO:0000256" key="2">
    <source>
        <dbReference type="ARBA" id="ARBA00022741"/>
    </source>
</evidence>
<dbReference type="KEGG" id="ddd:Dda3937_01039"/>
<dbReference type="EMBL" id="CP002038">
    <property type="protein sequence ID" value="ADN00685.1"/>
    <property type="molecule type" value="Genomic_DNA"/>
</dbReference>
<protein>
    <submittedName>
        <fullName evidence="6">Carbamoyl-phosphate synthase large chain</fullName>
        <ecNumber evidence="6">6.3.5.5</ecNumber>
    </submittedName>
</protein>
<keyword evidence="1 6" id="KW-0436">Ligase</keyword>
<dbReference type="PANTHER" id="PTHR43585">
    <property type="entry name" value="FUMIPYRROLE BIOSYNTHESIS PROTEIN C"/>
    <property type="match status" value="1"/>
</dbReference>
<evidence type="ECO:0000256" key="4">
    <source>
        <dbReference type="PROSITE-ProRule" id="PRU00409"/>
    </source>
</evidence>
<dbReference type="Pfam" id="PF13535">
    <property type="entry name" value="ATP-grasp_4"/>
    <property type="match status" value="1"/>
</dbReference>
<dbReference type="PROSITE" id="PS50975">
    <property type="entry name" value="ATP_GRASP"/>
    <property type="match status" value="1"/>
</dbReference>
<dbReference type="Proteomes" id="UP000006859">
    <property type="component" value="Chromosome"/>
</dbReference>
<accession>E0SND4</accession>
<dbReference type="InterPro" id="IPR011761">
    <property type="entry name" value="ATP-grasp"/>
</dbReference>
<proteinExistence type="predicted"/>
<sequence length="505" mass="55578">MKTSTEGVFTVSPTGRAMCAAGRTARLCHAAIPGEIGMKPEAILFIDVNDTAVPVYTYREPHFAAARRRGLACLTAAWSGHRQRQRLEADSDEVFWLPALSAASLDALLRQLAERYQVRAVLCHAGHASPLGQMGCLVADLCQRHGLVYSTAQAVDRCNNKFLMRQALTRAGVRSVAYALCHDEAELQREAERVGYPLIAKPPYGAASAFIRKCLDWPQLQAYYRTFLEQYDRASVASFYGESHHFTDLDGHSHHYVPGRSVLLESYIDGVEGSVECVATAQAVFPVLINEKLLLTTQGTTVLENLLITPPAAFSDEQQQQIREYAVACLQAVGLTYAVAHVEFRMTASGPVVIEVNPRLGGLYVNAAFQDIAGLDPYDLYLSLLLAQDGVEESLRAACERAAQNRQHYSMFAIYPPASGYFHGFHGLPWVERHPAVVAFGHYPVGHYVDADIEEHYLFKGWARVASAEDAQALYDALQHHLRPMIDPQPSVVADGTLPAPAAIR</sequence>
<keyword evidence="3 4" id="KW-0067">ATP-binding</keyword>
<dbReference type="SUPFAM" id="SSF56059">
    <property type="entry name" value="Glutathione synthetase ATP-binding domain-like"/>
    <property type="match status" value="1"/>
</dbReference>
<dbReference type="STRING" id="198628.Dda3937_01039"/>
<reference evidence="6 7" key="1">
    <citation type="journal article" date="2011" name="J. Bacteriol.">
        <title>Genome sequence of the plant-pathogenic bacterium Dickeya dadantii 3937.</title>
        <authorList>
            <person name="Glasner J.D."/>
            <person name="Yang C.H."/>
            <person name="Reverchon S."/>
            <person name="Hugouvieux-Cotte-Pattat N."/>
            <person name="Condemine G."/>
            <person name="Bohin J.P."/>
            <person name="Van Gijsegem F."/>
            <person name="Yang S."/>
            <person name="Franza T."/>
            <person name="Expert D."/>
            <person name="Plunkett G. III"/>
            <person name="San Francisco M.J."/>
            <person name="Charkowski A.O."/>
            <person name="Py B."/>
            <person name="Bell K."/>
            <person name="Rauscher L."/>
            <person name="Rodriguez-Palenzuela P."/>
            <person name="Toussaint A."/>
            <person name="Holeva M.C."/>
            <person name="He S.Y."/>
            <person name="Douet V."/>
            <person name="Boccara M."/>
            <person name="Blanco C."/>
            <person name="Toth I."/>
            <person name="Anderson B.D."/>
            <person name="Biehl B.S."/>
            <person name="Mau B."/>
            <person name="Flynn S.M."/>
            <person name="Barras F."/>
            <person name="Lindeberg M."/>
            <person name="Birch P.R."/>
            <person name="Tsuyumu S."/>
            <person name="Shi X."/>
            <person name="Hibbing M."/>
            <person name="Yap M.N."/>
            <person name="Carpentier M."/>
            <person name="Dassa E."/>
            <person name="Umehara M."/>
            <person name="Kim J.F."/>
            <person name="Rusch M."/>
            <person name="Soni P."/>
            <person name="Mayhew G.F."/>
            <person name="Fouts D.E."/>
            <person name="Gill S.R."/>
            <person name="Blattner F.R."/>
            <person name="Keen N.T."/>
            <person name="Perna N.T."/>
        </authorList>
    </citation>
    <scope>NUCLEOTIDE SEQUENCE [LARGE SCALE GENOMIC DNA]</scope>
    <source>
        <strain evidence="6 7">3937</strain>
    </source>
</reference>
<dbReference type="AlphaFoldDB" id="E0SND4"/>
<evidence type="ECO:0000313" key="6">
    <source>
        <dbReference type="EMBL" id="ADN00685.1"/>
    </source>
</evidence>
<dbReference type="HOGENOM" id="CLU_603662_0_0_6"/>
<keyword evidence="7" id="KW-1185">Reference proteome</keyword>
<keyword evidence="2 4" id="KW-0547">Nucleotide-binding</keyword>
<dbReference type="PROSITE" id="PS00867">
    <property type="entry name" value="CPSASE_2"/>
    <property type="match status" value="1"/>
</dbReference>
<evidence type="ECO:0000256" key="1">
    <source>
        <dbReference type="ARBA" id="ARBA00022598"/>
    </source>
</evidence>
<dbReference type="GO" id="GO:0005524">
    <property type="term" value="F:ATP binding"/>
    <property type="evidence" value="ECO:0007669"/>
    <property type="project" value="UniProtKB-UniRule"/>
</dbReference>
<dbReference type="Gene3D" id="3.30.470.20">
    <property type="entry name" value="ATP-grasp fold, B domain"/>
    <property type="match status" value="1"/>
</dbReference>
<dbReference type="InterPro" id="IPR052032">
    <property type="entry name" value="ATP-dep_AA_Ligase"/>
</dbReference>
<dbReference type="eggNOG" id="COG0458">
    <property type="taxonomic scope" value="Bacteria"/>
</dbReference>
<dbReference type="PANTHER" id="PTHR43585:SF2">
    <property type="entry name" value="ATP-GRASP ENZYME FSQD"/>
    <property type="match status" value="1"/>
</dbReference>
<dbReference type="GO" id="GO:0046872">
    <property type="term" value="F:metal ion binding"/>
    <property type="evidence" value="ECO:0007669"/>
    <property type="project" value="InterPro"/>
</dbReference>
<feature type="domain" description="ATP-grasp" evidence="5">
    <location>
        <begin position="165"/>
        <end position="386"/>
    </location>
</feature>
<dbReference type="EC" id="6.3.5.5" evidence="6"/>
<evidence type="ECO:0000313" key="7">
    <source>
        <dbReference type="Proteomes" id="UP000006859"/>
    </source>
</evidence>